<keyword evidence="4" id="KW-1185">Reference proteome</keyword>
<feature type="chain" id="PRO_5012421420" evidence="2">
    <location>
        <begin position="20"/>
        <end position="210"/>
    </location>
</feature>
<evidence type="ECO:0000256" key="2">
    <source>
        <dbReference type="SAM" id="SignalP"/>
    </source>
</evidence>
<accession>A0A239FQJ6</accession>
<protein>
    <submittedName>
        <fullName evidence="3">Uncharacterized protein</fullName>
    </submittedName>
</protein>
<name>A0A239FQJ6_9BACT</name>
<dbReference type="AlphaFoldDB" id="A0A239FQJ6"/>
<dbReference type="OrthoDB" id="1427164at2"/>
<keyword evidence="1" id="KW-1133">Transmembrane helix</keyword>
<keyword evidence="2" id="KW-0732">Signal</keyword>
<dbReference type="EMBL" id="FZOQ01000009">
    <property type="protein sequence ID" value="SNS58174.1"/>
    <property type="molecule type" value="Genomic_DNA"/>
</dbReference>
<keyword evidence="1" id="KW-0472">Membrane</keyword>
<sequence>MKQTLLTLLVFLFSVATLAAQDIIMKRTGEKLEAKVLEISPTEIKYKQYDRLEGPTYILPKSEVAVIQYANNTSEAFALEDTTPPASVASKPALSEMITEASSGTSNLAIYAKGQSDATAFYDGYQAAGTGTLVSSLVNPLFGLIPAVACSVTTPKKHNLDAPNHELLEQPDYVSGYRKQARKIKSGKVWKNWGIGLGVNILLAVILVTQ</sequence>
<proteinExistence type="predicted"/>
<feature type="transmembrane region" description="Helical" evidence="1">
    <location>
        <begin position="190"/>
        <end position="209"/>
    </location>
</feature>
<feature type="signal peptide" evidence="2">
    <location>
        <begin position="1"/>
        <end position="19"/>
    </location>
</feature>
<dbReference type="Proteomes" id="UP000198432">
    <property type="component" value="Unassembled WGS sequence"/>
</dbReference>
<dbReference type="RefSeq" id="WP_089319304.1">
    <property type="nucleotide sequence ID" value="NZ_FZOQ01000009.1"/>
</dbReference>
<evidence type="ECO:0000256" key="1">
    <source>
        <dbReference type="SAM" id="Phobius"/>
    </source>
</evidence>
<reference evidence="4" key="1">
    <citation type="submission" date="2017-06" db="EMBL/GenBank/DDBJ databases">
        <authorList>
            <person name="Varghese N."/>
            <person name="Submissions S."/>
        </authorList>
    </citation>
    <scope>NUCLEOTIDE SEQUENCE [LARGE SCALE GENOMIC DNA]</scope>
    <source>
        <strain evidence="4">NKM1</strain>
    </source>
</reference>
<evidence type="ECO:0000313" key="3">
    <source>
        <dbReference type="EMBL" id="SNS58174.1"/>
    </source>
</evidence>
<keyword evidence="1" id="KW-0812">Transmembrane</keyword>
<organism evidence="3 4">
    <name type="scientific">Pontibacter ummariensis</name>
    <dbReference type="NCBI Taxonomy" id="1610492"/>
    <lineage>
        <taxon>Bacteria</taxon>
        <taxon>Pseudomonadati</taxon>
        <taxon>Bacteroidota</taxon>
        <taxon>Cytophagia</taxon>
        <taxon>Cytophagales</taxon>
        <taxon>Hymenobacteraceae</taxon>
        <taxon>Pontibacter</taxon>
    </lineage>
</organism>
<gene>
    <name evidence="3" type="ORF">SAMN06296052_10944</name>
</gene>
<evidence type="ECO:0000313" key="4">
    <source>
        <dbReference type="Proteomes" id="UP000198432"/>
    </source>
</evidence>